<evidence type="ECO:0000313" key="2">
    <source>
        <dbReference type="EMBL" id="OQE32253.1"/>
    </source>
</evidence>
<keyword evidence="1" id="KW-1133">Transmembrane helix</keyword>
<keyword evidence="1" id="KW-0472">Membrane</keyword>
<accession>A0A1V6U327</accession>
<keyword evidence="3" id="KW-1185">Reference proteome</keyword>
<feature type="transmembrane region" description="Helical" evidence="1">
    <location>
        <begin position="29"/>
        <end position="54"/>
    </location>
</feature>
<gene>
    <name evidence="2" type="ORF">PENSTE_c001G03202</name>
</gene>
<organism evidence="2 3">
    <name type="scientific">Penicillium steckii</name>
    <dbReference type="NCBI Taxonomy" id="303698"/>
    <lineage>
        <taxon>Eukaryota</taxon>
        <taxon>Fungi</taxon>
        <taxon>Dikarya</taxon>
        <taxon>Ascomycota</taxon>
        <taxon>Pezizomycotina</taxon>
        <taxon>Eurotiomycetes</taxon>
        <taxon>Eurotiomycetidae</taxon>
        <taxon>Eurotiales</taxon>
        <taxon>Aspergillaceae</taxon>
        <taxon>Penicillium</taxon>
    </lineage>
</organism>
<sequence length="278" mass="31291">MQKPCCSALSTNRFLVSCQGRRSKRICSVLILGNLVLIGFLVIFGIVIISIFAIKTDNTGFDSHGSDYALYKNTRFKDCYNTPLSNITYDCSTVREYLSPANETDNGVIAFHKPTLSLPNSATGVKTNFSLCEIVSCLSDFKVIPSTPRPSALWPTALEVGTKVAVIVFFSFLELKFLRSAMFTNTGSSCQGIRWYNWCFIAWDFISYIWWCVGMGRFATLPKNYPFPSMIGWISLWKYCYTINYHPFACALKGSPKQARIIKLILYPLAIIQWAASV</sequence>
<dbReference type="Proteomes" id="UP000191285">
    <property type="component" value="Unassembled WGS sequence"/>
</dbReference>
<reference evidence="3" key="1">
    <citation type="journal article" date="2017" name="Nat. Microbiol.">
        <title>Global analysis of biosynthetic gene clusters reveals vast potential of secondary metabolite production in Penicillium species.</title>
        <authorList>
            <person name="Nielsen J.C."/>
            <person name="Grijseels S."/>
            <person name="Prigent S."/>
            <person name="Ji B."/>
            <person name="Dainat J."/>
            <person name="Nielsen K.F."/>
            <person name="Frisvad J.C."/>
            <person name="Workman M."/>
            <person name="Nielsen J."/>
        </authorList>
    </citation>
    <scope>NUCLEOTIDE SEQUENCE [LARGE SCALE GENOMIC DNA]</scope>
    <source>
        <strain evidence="3">IBT 24891</strain>
    </source>
</reference>
<dbReference type="EMBL" id="MLKD01000001">
    <property type="protein sequence ID" value="OQE32253.1"/>
    <property type="molecule type" value="Genomic_DNA"/>
</dbReference>
<protein>
    <submittedName>
        <fullName evidence="2">Uncharacterized protein</fullName>
    </submittedName>
</protein>
<feature type="transmembrane region" description="Helical" evidence="1">
    <location>
        <begin position="195"/>
        <end position="219"/>
    </location>
</feature>
<evidence type="ECO:0000256" key="1">
    <source>
        <dbReference type="SAM" id="Phobius"/>
    </source>
</evidence>
<dbReference type="OrthoDB" id="5429468at2759"/>
<name>A0A1V6U327_9EURO</name>
<keyword evidence="1" id="KW-0812">Transmembrane</keyword>
<evidence type="ECO:0000313" key="3">
    <source>
        <dbReference type="Proteomes" id="UP000191285"/>
    </source>
</evidence>
<feature type="transmembrane region" description="Helical" evidence="1">
    <location>
        <begin position="225"/>
        <end position="241"/>
    </location>
</feature>
<comment type="caution">
    <text evidence="2">The sequence shown here is derived from an EMBL/GenBank/DDBJ whole genome shotgun (WGS) entry which is preliminary data.</text>
</comment>
<feature type="transmembrane region" description="Helical" evidence="1">
    <location>
        <begin position="152"/>
        <end position="175"/>
    </location>
</feature>
<proteinExistence type="predicted"/>
<dbReference type="AlphaFoldDB" id="A0A1V6U327"/>